<sequence>MVVPSGRGDDAGELGGQVGLRILVVRQGAADGQDARHCLVVGKSADPKLRIVAVVTATAGLVRACHPEPTLAVTALAGLLALRLGHDAGALVLVVAAVFTGQLTVGWSNDLVDAGRDRAVGRADKPLVTGRVSARVVGVALVVAAVACVVLSLALGLAAGSLHLVLVGCGVAYNVVLKRTSLSWLPYAVAFGLLPAVASLALDPPVWPPWWMVAAGALLGVGAHLVNVLPDLDDDAATGVRGLPHRLGPARARLIAVIVLAAASVLVVLGPGRPPVWAWAGLGVVGVLVVTALRGGGSTPFRAAMAIALVDVVLLVLRS</sequence>
<proteinExistence type="predicted"/>
<dbReference type="InterPro" id="IPR044878">
    <property type="entry name" value="UbiA_sf"/>
</dbReference>
<keyword evidence="7" id="KW-1185">Reference proteome</keyword>
<dbReference type="InterPro" id="IPR000537">
    <property type="entry name" value="UbiA_prenyltransferase"/>
</dbReference>
<dbReference type="GO" id="GO:0016020">
    <property type="term" value="C:membrane"/>
    <property type="evidence" value="ECO:0007669"/>
    <property type="project" value="UniProtKB-SubCell"/>
</dbReference>
<feature type="transmembrane region" description="Helical" evidence="5">
    <location>
        <begin position="250"/>
        <end position="270"/>
    </location>
</feature>
<dbReference type="GO" id="GO:0016765">
    <property type="term" value="F:transferase activity, transferring alkyl or aryl (other than methyl) groups"/>
    <property type="evidence" value="ECO:0007669"/>
    <property type="project" value="InterPro"/>
</dbReference>
<evidence type="ECO:0000256" key="5">
    <source>
        <dbReference type="SAM" id="Phobius"/>
    </source>
</evidence>
<keyword evidence="4 5" id="KW-0472">Membrane</keyword>
<feature type="transmembrane region" description="Helical" evidence="5">
    <location>
        <begin position="160"/>
        <end position="177"/>
    </location>
</feature>
<accession>A0A4R4ZXE9</accession>
<feature type="transmembrane region" description="Helical" evidence="5">
    <location>
        <begin position="208"/>
        <end position="229"/>
    </location>
</feature>
<gene>
    <name evidence="6" type="ORF">E1262_29470</name>
</gene>
<evidence type="ECO:0000256" key="3">
    <source>
        <dbReference type="ARBA" id="ARBA00022989"/>
    </source>
</evidence>
<dbReference type="Gene3D" id="1.10.357.140">
    <property type="entry name" value="UbiA prenyltransferase"/>
    <property type="match status" value="1"/>
</dbReference>
<keyword evidence="3 5" id="KW-1133">Transmembrane helix</keyword>
<dbReference type="EMBL" id="SMLB01000081">
    <property type="protein sequence ID" value="TDD63998.1"/>
    <property type="molecule type" value="Genomic_DNA"/>
</dbReference>
<feature type="transmembrane region" description="Helical" evidence="5">
    <location>
        <begin position="184"/>
        <end position="202"/>
    </location>
</feature>
<dbReference type="Proteomes" id="UP000295217">
    <property type="component" value="Unassembled WGS sequence"/>
</dbReference>
<keyword evidence="2 5" id="KW-0812">Transmembrane</keyword>
<feature type="transmembrane region" description="Helical" evidence="5">
    <location>
        <begin position="276"/>
        <end position="293"/>
    </location>
</feature>
<evidence type="ECO:0000256" key="2">
    <source>
        <dbReference type="ARBA" id="ARBA00022692"/>
    </source>
</evidence>
<organism evidence="6 7">
    <name type="scientific">Jiangella aurantiaca</name>
    <dbReference type="NCBI Taxonomy" id="2530373"/>
    <lineage>
        <taxon>Bacteria</taxon>
        <taxon>Bacillati</taxon>
        <taxon>Actinomycetota</taxon>
        <taxon>Actinomycetes</taxon>
        <taxon>Jiangellales</taxon>
        <taxon>Jiangellaceae</taxon>
        <taxon>Jiangella</taxon>
    </lineage>
</organism>
<name>A0A4R4ZXE9_9ACTN</name>
<reference evidence="6 7" key="1">
    <citation type="submission" date="2019-02" db="EMBL/GenBank/DDBJ databases">
        <title>Draft genome sequences of novel Actinobacteria.</title>
        <authorList>
            <person name="Sahin N."/>
            <person name="Ay H."/>
            <person name="Saygin H."/>
        </authorList>
    </citation>
    <scope>NUCLEOTIDE SEQUENCE [LARGE SCALE GENOMIC DNA]</scope>
    <source>
        <strain evidence="6 7">8K307</strain>
    </source>
</reference>
<dbReference type="OrthoDB" id="3212588at2"/>
<evidence type="ECO:0000313" key="7">
    <source>
        <dbReference type="Proteomes" id="UP000295217"/>
    </source>
</evidence>
<feature type="transmembrane region" description="Helical" evidence="5">
    <location>
        <begin position="132"/>
        <end position="154"/>
    </location>
</feature>
<dbReference type="AlphaFoldDB" id="A0A4R4ZXE9"/>
<evidence type="ECO:0000313" key="6">
    <source>
        <dbReference type="EMBL" id="TDD63998.1"/>
    </source>
</evidence>
<evidence type="ECO:0000256" key="4">
    <source>
        <dbReference type="ARBA" id="ARBA00023136"/>
    </source>
</evidence>
<protein>
    <recommendedName>
        <fullName evidence="8">Ubiquinone biosynthesis protein UbiA</fullName>
    </recommendedName>
</protein>
<evidence type="ECO:0000256" key="1">
    <source>
        <dbReference type="ARBA" id="ARBA00004141"/>
    </source>
</evidence>
<comment type="caution">
    <text evidence="6">The sequence shown here is derived from an EMBL/GenBank/DDBJ whole genome shotgun (WGS) entry which is preliminary data.</text>
</comment>
<comment type="subcellular location">
    <subcellularLocation>
        <location evidence="1">Membrane</location>
        <topology evidence="1">Multi-pass membrane protein</topology>
    </subcellularLocation>
</comment>
<dbReference type="Pfam" id="PF01040">
    <property type="entry name" value="UbiA"/>
    <property type="match status" value="1"/>
</dbReference>
<dbReference type="Gene3D" id="1.20.120.1780">
    <property type="entry name" value="UbiA prenyltransferase"/>
    <property type="match status" value="1"/>
</dbReference>
<dbReference type="CDD" id="cd13956">
    <property type="entry name" value="PT_UbiA"/>
    <property type="match status" value="1"/>
</dbReference>
<evidence type="ECO:0008006" key="8">
    <source>
        <dbReference type="Google" id="ProtNLM"/>
    </source>
</evidence>